<organism evidence="2 3">
    <name type="scientific">Lentiprolixibacter aurantiacus</name>
    <dbReference type="NCBI Taxonomy" id="2993939"/>
    <lineage>
        <taxon>Bacteria</taxon>
        <taxon>Pseudomonadati</taxon>
        <taxon>Bacteroidota</taxon>
        <taxon>Flavobacteriia</taxon>
        <taxon>Flavobacteriales</taxon>
        <taxon>Flavobacteriaceae</taxon>
        <taxon>Lentiprolixibacter</taxon>
    </lineage>
</organism>
<dbReference type="EMBL" id="JAPFQP010000004">
    <property type="protein sequence ID" value="MCX2720748.1"/>
    <property type="molecule type" value="Genomic_DNA"/>
</dbReference>
<reference evidence="2" key="1">
    <citation type="submission" date="2022-11" db="EMBL/GenBank/DDBJ databases">
        <title>The characterization of three novel Bacteroidetes species and genomic analysis of their roles in tidal elemental geochemical cycles.</title>
        <authorList>
            <person name="Ma K.-J."/>
        </authorList>
    </citation>
    <scope>NUCLEOTIDE SEQUENCE</scope>
    <source>
        <strain evidence="2">M415</strain>
    </source>
</reference>
<feature type="compositionally biased region" description="Basic and acidic residues" evidence="1">
    <location>
        <begin position="118"/>
        <end position="129"/>
    </location>
</feature>
<evidence type="ECO:0008006" key="4">
    <source>
        <dbReference type="Google" id="ProtNLM"/>
    </source>
</evidence>
<evidence type="ECO:0000256" key="1">
    <source>
        <dbReference type="SAM" id="MobiDB-lite"/>
    </source>
</evidence>
<dbReference type="RefSeq" id="WP_266015369.1">
    <property type="nucleotide sequence ID" value="NZ_JAPFQP010000004.1"/>
</dbReference>
<accession>A0AAE3MNQ5</accession>
<dbReference type="AlphaFoldDB" id="A0AAE3MNQ5"/>
<protein>
    <recommendedName>
        <fullName evidence="4">Lipoprotein</fullName>
    </recommendedName>
</protein>
<gene>
    <name evidence="2" type="ORF">OO016_14130</name>
</gene>
<feature type="region of interest" description="Disordered" evidence="1">
    <location>
        <begin position="108"/>
        <end position="129"/>
    </location>
</feature>
<evidence type="ECO:0000313" key="2">
    <source>
        <dbReference type="EMBL" id="MCX2720748.1"/>
    </source>
</evidence>
<dbReference type="Proteomes" id="UP001207116">
    <property type="component" value="Unassembled WGS sequence"/>
</dbReference>
<comment type="caution">
    <text evidence="2">The sequence shown here is derived from an EMBL/GenBank/DDBJ whole genome shotgun (WGS) entry which is preliminary data.</text>
</comment>
<dbReference type="PROSITE" id="PS51257">
    <property type="entry name" value="PROKAR_LIPOPROTEIN"/>
    <property type="match status" value="1"/>
</dbReference>
<keyword evidence="3" id="KW-1185">Reference proteome</keyword>
<evidence type="ECO:0000313" key="3">
    <source>
        <dbReference type="Proteomes" id="UP001207116"/>
    </source>
</evidence>
<proteinExistence type="predicted"/>
<name>A0AAE3MNQ5_9FLAO</name>
<sequence>MKIFKLSQRLLLGGFIWLLMGCGPVLITSRPSSPPPPWFYPNRLEVVRYVYFPELTIYYDLNTSMYVYLNGGVWIRRKVLPPRYRSYNLRRSRYVRIRDYRGDRIEEYHNNRSNRGRSNLDRSQSRRKD</sequence>